<dbReference type="InterPro" id="IPR003594">
    <property type="entry name" value="HATPase_dom"/>
</dbReference>
<dbReference type="Gene3D" id="2.30.30.40">
    <property type="entry name" value="SH3 Domains"/>
    <property type="match status" value="1"/>
</dbReference>
<dbReference type="GO" id="GO:0005737">
    <property type="term" value="C:cytoplasm"/>
    <property type="evidence" value="ECO:0007669"/>
    <property type="project" value="UniProtKB-SubCell"/>
</dbReference>
<keyword evidence="15" id="KW-0175">Coiled coil</keyword>
<dbReference type="InterPro" id="IPR036097">
    <property type="entry name" value="HisK_dim/P_sf"/>
</dbReference>
<dbReference type="KEGG" id="ccha:ELD05_09050"/>
<sequence>MNELNKDPMFEIFISEAREIINGLEKVFVELKEGNIEFKSAVEEALRLLHTLKGSSAMMGYQDISEVCHKVEDIFVNLKSSSILTLNIDKFILSMLKIIDFMNSQVASIENTLPLSSYEDIENVLLELEGILQETEQKAKSEKGQRYSIVMWFEDGWEMENLRAFLIVQKLKEYVNVLEYFPPNIEVDASTAEMIKKEGFKIVIETSLSKDDILCLFNDFVWIKDIRVEEKTKDAKNISEKNHEKEESTIKNVQSTGRLINVNVEKVDRLVDLIGEMVVTFSMLTQHPDIQEIKSEGFKGITLQMSKLIRDLQEIAMSMRMVPLSNTFQKLKRIVVEMSAKLNKQVEVQISGEETELDKVLIEYLTDPLIHIIRNAVDHGIEEKEERLKKGKSPQGNIFISAKSSGSDVLITIEDDGRGLDKEKIIKKALERGLISEKSDVDDQLVYDLIFQTGFSTKEEATEYSGRGIGLDIVKNNIQKIGGRIFVDSQKDIGTKFTIRIPLTLAIIDGMLVKVNEQIFALPLSTIVETFKVEKKDIVTEGHSQFIYKRGACYNVVDLRRVFYHKEALADERPFYLGVMVSNGSKVAVLLVDQMVSQQQVVIKSLPQIIGEVRGISGCTLLGNGGIALILDIDSLIERQTV</sequence>
<dbReference type="SMART" id="SM00260">
    <property type="entry name" value="CheW"/>
    <property type="match status" value="1"/>
</dbReference>
<gene>
    <name evidence="19" type="ORF">ELD05_09050</name>
</gene>
<dbReference type="SUPFAM" id="SSF55874">
    <property type="entry name" value="ATPase domain of HSP90 chaperone/DNA topoisomerase II/histidine kinase"/>
    <property type="match status" value="1"/>
</dbReference>
<protein>
    <recommendedName>
        <fullName evidence="4">Chemotaxis protein CheA</fullName>
        <ecNumber evidence="3">2.7.13.3</ecNumber>
    </recommendedName>
</protein>
<dbReference type="Pfam" id="PF01584">
    <property type="entry name" value="CheW"/>
    <property type="match status" value="1"/>
</dbReference>
<feature type="modified residue" description="Phosphohistidine" evidence="14">
    <location>
        <position position="50"/>
    </location>
</feature>
<evidence type="ECO:0000256" key="7">
    <source>
        <dbReference type="ARBA" id="ARBA00022553"/>
    </source>
</evidence>
<dbReference type="Gene3D" id="1.10.287.560">
    <property type="entry name" value="Histidine kinase CheA-like, homodimeric domain"/>
    <property type="match status" value="1"/>
</dbReference>
<accession>A0A3T0D6S6</accession>
<dbReference type="PROSITE" id="PS50894">
    <property type="entry name" value="HPT"/>
    <property type="match status" value="1"/>
</dbReference>
<dbReference type="Pfam" id="PF02895">
    <property type="entry name" value="H-kinase_dim"/>
    <property type="match status" value="1"/>
</dbReference>
<evidence type="ECO:0000259" key="18">
    <source>
        <dbReference type="PROSITE" id="PS50894"/>
    </source>
</evidence>
<dbReference type="AlphaFoldDB" id="A0A3T0D6S6"/>
<dbReference type="PANTHER" id="PTHR43395:SF10">
    <property type="entry name" value="CHEMOTAXIS PROTEIN CHEA"/>
    <property type="match status" value="1"/>
</dbReference>
<evidence type="ECO:0000313" key="19">
    <source>
        <dbReference type="EMBL" id="AZT90774.1"/>
    </source>
</evidence>
<dbReference type="InterPro" id="IPR010808">
    <property type="entry name" value="CheA_P2-bd"/>
</dbReference>
<keyword evidence="8" id="KW-0808">Transferase</keyword>
<dbReference type="EMBL" id="CP034791">
    <property type="protein sequence ID" value="AZT90774.1"/>
    <property type="molecule type" value="Genomic_DNA"/>
</dbReference>
<dbReference type="CDD" id="cd00731">
    <property type="entry name" value="CheA_reg"/>
    <property type="match status" value="1"/>
</dbReference>
<evidence type="ECO:0000256" key="4">
    <source>
        <dbReference type="ARBA" id="ARBA00021495"/>
    </source>
</evidence>
<dbReference type="InterPro" id="IPR004358">
    <property type="entry name" value="Sig_transdc_His_kin-like_C"/>
</dbReference>
<dbReference type="SUPFAM" id="SSF47226">
    <property type="entry name" value="Histidine-containing phosphotransfer domain, HPT domain"/>
    <property type="match status" value="1"/>
</dbReference>
<evidence type="ECO:0000256" key="3">
    <source>
        <dbReference type="ARBA" id="ARBA00012438"/>
    </source>
</evidence>
<dbReference type="PROSITE" id="PS50109">
    <property type="entry name" value="HIS_KIN"/>
    <property type="match status" value="1"/>
</dbReference>
<dbReference type="Gene3D" id="1.20.120.160">
    <property type="entry name" value="HPT domain"/>
    <property type="match status" value="1"/>
</dbReference>
<dbReference type="Pfam" id="PF07194">
    <property type="entry name" value="P2"/>
    <property type="match status" value="1"/>
</dbReference>
<evidence type="ECO:0000259" key="16">
    <source>
        <dbReference type="PROSITE" id="PS50109"/>
    </source>
</evidence>
<dbReference type="GO" id="GO:0006935">
    <property type="term" value="P:chemotaxis"/>
    <property type="evidence" value="ECO:0007669"/>
    <property type="project" value="UniProtKB-KW"/>
</dbReference>
<dbReference type="EC" id="2.7.13.3" evidence="3"/>
<comment type="catalytic activity">
    <reaction evidence="1">
        <text>ATP + protein L-histidine = ADP + protein N-phospho-L-histidine.</text>
        <dbReference type="EC" id="2.7.13.3"/>
    </reaction>
</comment>
<organism evidence="19 20">
    <name type="scientific">Caldicellulosiruptor changbaiensis</name>
    <dbReference type="NCBI Taxonomy" id="1222016"/>
    <lineage>
        <taxon>Bacteria</taxon>
        <taxon>Bacillati</taxon>
        <taxon>Bacillota</taxon>
        <taxon>Bacillota incertae sedis</taxon>
        <taxon>Caldicellulosiruptorales</taxon>
        <taxon>Caldicellulosiruptoraceae</taxon>
        <taxon>Caldicellulosiruptor</taxon>
    </lineage>
</organism>
<feature type="domain" description="HPt" evidence="18">
    <location>
        <begin position="2"/>
        <end position="109"/>
    </location>
</feature>
<keyword evidence="12" id="KW-0902">Two-component regulatory system</keyword>
<dbReference type="SMART" id="SM00387">
    <property type="entry name" value="HATPase_c"/>
    <property type="match status" value="1"/>
</dbReference>
<keyword evidence="5" id="KW-0963">Cytoplasm</keyword>
<dbReference type="InterPro" id="IPR051315">
    <property type="entry name" value="Bact_Chemotaxis_CheA"/>
</dbReference>
<evidence type="ECO:0000256" key="9">
    <source>
        <dbReference type="ARBA" id="ARBA00022741"/>
    </source>
</evidence>
<reference evidence="19 20" key="1">
    <citation type="submission" date="2018-12" db="EMBL/GenBank/DDBJ databases">
        <title>Genome sequence from the cellulolytic species, Caldicellulosiruptor changbaiensis.</title>
        <authorList>
            <person name="Blumer-Schuette S.E."/>
            <person name="Mendoza C."/>
        </authorList>
    </citation>
    <scope>NUCLEOTIDE SEQUENCE [LARGE SCALE GENOMIC DNA]</scope>
    <source>
        <strain evidence="19 20">CBS-Z</strain>
    </source>
</reference>
<dbReference type="SUPFAM" id="SSF55052">
    <property type="entry name" value="CheY-binding domain of CheA"/>
    <property type="match status" value="1"/>
</dbReference>
<evidence type="ECO:0000256" key="12">
    <source>
        <dbReference type="ARBA" id="ARBA00023012"/>
    </source>
</evidence>
<dbReference type="InterPro" id="IPR004105">
    <property type="entry name" value="CheA-like_dim"/>
</dbReference>
<dbReference type="CDD" id="cd00088">
    <property type="entry name" value="HPT"/>
    <property type="match status" value="1"/>
</dbReference>
<dbReference type="InterPro" id="IPR036890">
    <property type="entry name" value="HATPase_C_sf"/>
</dbReference>
<keyword evidence="20" id="KW-1185">Reference proteome</keyword>
<dbReference type="Pfam" id="PF02518">
    <property type="entry name" value="HATPase_c"/>
    <property type="match status" value="1"/>
</dbReference>
<keyword evidence="9" id="KW-0547">Nucleotide-binding</keyword>
<name>A0A3T0D6S6_9FIRM</name>
<dbReference type="PROSITE" id="PS50851">
    <property type="entry name" value="CHEW"/>
    <property type="match status" value="1"/>
</dbReference>
<dbReference type="InterPro" id="IPR036061">
    <property type="entry name" value="CheW-like_dom_sf"/>
</dbReference>
<dbReference type="RefSeq" id="WP_127352163.1">
    <property type="nucleotide sequence ID" value="NZ_CP034791.1"/>
</dbReference>
<dbReference type="InterPro" id="IPR037052">
    <property type="entry name" value="CheA-like_P2_sf"/>
</dbReference>
<dbReference type="Gene3D" id="3.30.70.1110">
    <property type="entry name" value="Histidine kinase CheA-like, P2 response regulator-binding domain"/>
    <property type="match status" value="1"/>
</dbReference>
<evidence type="ECO:0000256" key="10">
    <source>
        <dbReference type="ARBA" id="ARBA00022777"/>
    </source>
</evidence>
<evidence type="ECO:0000256" key="11">
    <source>
        <dbReference type="ARBA" id="ARBA00022840"/>
    </source>
</evidence>
<dbReference type="InterPro" id="IPR036641">
    <property type="entry name" value="HPT_dom_sf"/>
</dbReference>
<dbReference type="GO" id="GO:0005524">
    <property type="term" value="F:ATP binding"/>
    <property type="evidence" value="ECO:0007669"/>
    <property type="project" value="UniProtKB-KW"/>
</dbReference>
<dbReference type="SUPFAM" id="SSF50341">
    <property type="entry name" value="CheW-like"/>
    <property type="match status" value="1"/>
</dbReference>
<dbReference type="PRINTS" id="PR00344">
    <property type="entry name" value="BCTRLSENSOR"/>
</dbReference>
<evidence type="ECO:0000256" key="6">
    <source>
        <dbReference type="ARBA" id="ARBA00022500"/>
    </source>
</evidence>
<dbReference type="InterPro" id="IPR002545">
    <property type="entry name" value="CheW-lke_dom"/>
</dbReference>
<feature type="domain" description="Histidine kinase" evidence="16">
    <location>
        <begin position="304"/>
        <end position="505"/>
    </location>
</feature>
<proteinExistence type="predicted"/>
<dbReference type="GO" id="GO:0000155">
    <property type="term" value="F:phosphorelay sensor kinase activity"/>
    <property type="evidence" value="ECO:0007669"/>
    <property type="project" value="InterPro"/>
</dbReference>
<dbReference type="Pfam" id="PF01627">
    <property type="entry name" value="Hpt"/>
    <property type="match status" value="1"/>
</dbReference>
<evidence type="ECO:0000256" key="2">
    <source>
        <dbReference type="ARBA" id="ARBA00004496"/>
    </source>
</evidence>
<evidence type="ECO:0000313" key="20">
    <source>
        <dbReference type="Proteomes" id="UP000282930"/>
    </source>
</evidence>
<dbReference type="SMART" id="SM00073">
    <property type="entry name" value="HPT"/>
    <property type="match status" value="1"/>
</dbReference>
<evidence type="ECO:0000256" key="5">
    <source>
        <dbReference type="ARBA" id="ARBA00022490"/>
    </source>
</evidence>
<dbReference type="PANTHER" id="PTHR43395">
    <property type="entry name" value="SENSOR HISTIDINE KINASE CHEA"/>
    <property type="match status" value="1"/>
</dbReference>
<keyword evidence="11" id="KW-0067">ATP-binding</keyword>
<dbReference type="SMART" id="SM01231">
    <property type="entry name" value="H-kinase_dim"/>
    <property type="match status" value="1"/>
</dbReference>
<feature type="coiled-coil region" evidence="15">
    <location>
        <begin position="118"/>
        <end position="145"/>
    </location>
</feature>
<keyword evidence="6" id="KW-0145">Chemotaxis</keyword>
<comment type="subcellular location">
    <subcellularLocation>
        <location evidence="2">Cytoplasm</location>
    </subcellularLocation>
</comment>
<dbReference type="Proteomes" id="UP000282930">
    <property type="component" value="Chromosome"/>
</dbReference>
<evidence type="ECO:0000256" key="15">
    <source>
        <dbReference type="SAM" id="Coils"/>
    </source>
</evidence>
<feature type="domain" description="CheW-like" evidence="17">
    <location>
        <begin position="507"/>
        <end position="642"/>
    </location>
</feature>
<evidence type="ECO:0000256" key="1">
    <source>
        <dbReference type="ARBA" id="ARBA00000085"/>
    </source>
</evidence>
<evidence type="ECO:0000259" key="17">
    <source>
        <dbReference type="PROSITE" id="PS50851"/>
    </source>
</evidence>
<evidence type="ECO:0000256" key="14">
    <source>
        <dbReference type="PROSITE-ProRule" id="PRU00110"/>
    </source>
</evidence>
<evidence type="ECO:0000256" key="13">
    <source>
        <dbReference type="ARBA" id="ARBA00035100"/>
    </source>
</evidence>
<dbReference type="SUPFAM" id="SSF47384">
    <property type="entry name" value="Homodimeric domain of signal transducing histidine kinase"/>
    <property type="match status" value="1"/>
</dbReference>
<evidence type="ECO:0000256" key="8">
    <source>
        <dbReference type="ARBA" id="ARBA00022679"/>
    </source>
</evidence>
<comment type="function">
    <text evidence="13">Involved in the transmission of sensory signals from the chemoreceptors to the flagellar motors. CheA is autophosphorylated; it can transfer its phosphate group to either CheB or CheY.</text>
</comment>
<dbReference type="InterPro" id="IPR035891">
    <property type="entry name" value="CheY-binding_CheA"/>
</dbReference>
<dbReference type="InterPro" id="IPR005467">
    <property type="entry name" value="His_kinase_dom"/>
</dbReference>
<dbReference type="FunFam" id="3.30.565.10:FF:000016">
    <property type="entry name" value="Chemotaxis protein CheA, putative"/>
    <property type="match status" value="1"/>
</dbReference>
<dbReference type="Gene3D" id="3.30.565.10">
    <property type="entry name" value="Histidine kinase-like ATPase, C-terminal domain"/>
    <property type="match status" value="1"/>
</dbReference>
<keyword evidence="10" id="KW-0418">Kinase</keyword>
<dbReference type="InterPro" id="IPR008207">
    <property type="entry name" value="Sig_transdc_His_kin_Hpt_dom"/>
</dbReference>
<dbReference type="InterPro" id="IPR037006">
    <property type="entry name" value="CheA-like_homodim_sf"/>
</dbReference>
<keyword evidence="7 14" id="KW-0597">Phosphoprotein</keyword>